<dbReference type="PANTHER" id="PTHR13633">
    <property type="entry name" value="MITOCHONDRIAL TRANSCRIPTION RESCUE FACTOR 1"/>
    <property type="match status" value="1"/>
</dbReference>
<dbReference type="PROSITE" id="PS50889">
    <property type="entry name" value="S4"/>
    <property type="match status" value="1"/>
</dbReference>
<dbReference type="Pfam" id="PF21278">
    <property type="entry name" value="YlmH_1st"/>
    <property type="match status" value="1"/>
</dbReference>
<dbReference type="Gene3D" id="3.30.70.330">
    <property type="match status" value="1"/>
</dbReference>
<dbReference type="InterPro" id="IPR036986">
    <property type="entry name" value="S4_RNA-bd_sf"/>
</dbReference>
<evidence type="ECO:0000256" key="1">
    <source>
        <dbReference type="PROSITE-ProRule" id="PRU00182"/>
    </source>
</evidence>
<sequence>MDHLYQHFRREEKHFIDQVLQWKESVITQYSPKLTDFLDPREQEIVFSVIGDHSEVKVSFQGGVLDTERKRALLYPDYFQPENEDFKLTLFEVKYASKFITLQHRQVLGALMSLGIKRSKFGDIRFSNETVQFVCAREISDYLITNFLEVGRAKVTLKEKELNEFSPQAEVYQEIVTTVSSLRLDVIGSAVYNISRQKIQPLITNGLVKVNWKTVESVSFECREGDTLSVRGYGRSKVTAIEGKTKKDRFRIVFHVWK</sequence>
<comment type="caution">
    <text evidence="3">The sequence shown here is derived from an EMBL/GenBank/DDBJ whole genome shotgun (WGS) entry which is preliminary data.</text>
</comment>
<dbReference type="SUPFAM" id="SSF55174">
    <property type="entry name" value="Alpha-L RNA-binding motif"/>
    <property type="match status" value="1"/>
</dbReference>
<protein>
    <submittedName>
        <fullName evidence="3">RNA-binding protein</fullName>
    </submittedName>
</protein>
<dbReference type="Pfam" id="PF01479">
    <property type="entry name" value="S4"/>
    <property type="match status" value="1"/>
</dbReference>
<dbReference type="InterPro" id="IPR048443">
    <property type="entry name" value="RqcP2_N"/>
</dbReference>
<dbReference type="Proteomes" id="UP000310334">
    <property type="component" value="Unassembled WGS sequence"/>
</dbReference>
<proteinExistence type="predicted"/>
<accession>A0A4S4C5Q2</accession>
<dbReference type="InterPro" id="IPR040591">
    <property type="entry name" value="RqcP2_RBD"/>
</dbReference>
<dbReference type="Gene3D" id="3.10.290.10">
    <property type="entry name" value="RNA-binding S4 domain"/>
    <property type="match status" value="1"/>
</dbReference>
<dbReference type="Pfam" id="PF17774">
    <property type="entry name" value="YlmH_RBD"/>
    <property type="match status" value="1"/>
</dbReference>
<dbReference type="Gene3D" id="3.30.1370.160">
    <property type="match status" value="1"/>
</dbReference>
<dbReference type="InterPro" id="IPR002942">
    <property type="entry name" value="S4_RNA-bd"/>
</dbReference>
<dbReference type="OrthoDB" id="9812787at2"/>
<dbReference type="CDD" id="cd00165">
    <property type="entry name" value="S4"/>
    <property type="match status" value="1"/>
</dbReference>
<reference evidence="3 4" key="1">
    <citation type="submission" date="2019-04" db="EMBL/GenBank/DDBJ databases">
        <title>Bacillus sediminilitoris sp. nov., isolated from a tidal flat sediment on the East China Sea.</title>
        <authorList>
            <person name="Wei Y."/>
            <person name="Mao H."/>
            <person name="Fang J."/>
        </authorList>
    </citation>
    <scope>NUCLEOTIDE SEQUENCE [LARGE SCALE GENOMIC DNA]</scope>
    <source>
        <strain evidence="3 4">DSL-17</strain>
    </source>
</reference>
<evidence type="ECO:0000259" key="2">
    <source>
        <dbReference type="SMART" id="SM00363"/>
    </source>
</evidence>
<feature type="domain" description="RNA-binding S4" evidence="2">
    <location>
        <begin position="182"/>
        <end position="244"/>
    </location>
</feature>
<keyword evidence="4" id="KW-1185">Reference proteome</keyword>
<dbReference type="GO" id="GO:0003723">
    <property type="term" value="F:RNA binding"/>
    <property type="evidence" value="ECO:0007669"/>
    <property type="project" value="UniProtKB-KW"/>
</dbReference>
<gene>
    <name evidence="3" type="ORF">E6W99_01560</name>
</gene>
<dbReference type="AlphaFoldDB" id="A0A4S4C5Q2"/>
<organism evidence="3 4">
    <name type="scientific">Metabacillus sediminilitoris</name>
    <dbReference type="NCBI Taxonomy" id="2567941"/>
    <lineage>
        <taxon>Bacteria</taxon>
        <taxon>Bacillati</taxon>
        <taxon>Bacillota</taxon>
        <taxon>Bacilli</taxon>
        <taxon>Bacillales</taxon>
        <taxon>Bacillaceae</taxon>
        <taxon>Metabacillus</taxon>
    </lineage>
</organism>
<dbReference type="InterPro" id="IPR012677">
    <property type="entry name" value="Nucleotide-bd_a/b_plait_sf"/>
</dbReference>
<keyword evidence="1" id="KW-0694">RNA-binding</keyword>
<name>A0A4S4C5Q2_9BACI</name>
<dbReference type="PANTHER" id="PTHR13633:SF3">
    <property type="entry name" value="MITOCHONDRIAL TRANSCRIPTION RESCUE FACTOR 1"/>
    <property type="match status" value="1"/>
</dbReference>
<evidence type="ECO:0000313" key="3">
    <source>
        <dbReference type="EMBL" id="THF83081.1"/>
    </source>
</evidence>
<dbReference type="EMBL" id="SSNT01000001">
    <property type="protein sequence ID" value="THF83081.1"/>
    <property type="molecule type" value="Genomic_DNA"/>
</dbReference>
<evidence type="ECO:0000313" key="4">
    <source>
        <dbReference type="Proteomes" id="UP000310334"/>
    </source>
</evidence>
<dbReference type="SMART" id="SM00363">
    <property type="entry name" value="S4"/>
    <property type="match status" value="1"/>
</dbReference>
<dbReference type="RefSeq" id="WP_136351312.1">
    <property type="nucleotide sequence ID" value="NZ_CP046266.1"/>
</dbReference>